<dbReference type="Gene3D" id="3.40.50.450">
    <property type="match status" value="1"/>
</dbReference>
<dbReference type="InterPro" id="IPR005269">
    <property type="entry name" value="LOG"/>
</dbReference>
<dbReference type="SUPFAM" id="SSF102405">
    <property type="entry name" value="MCP/YpsA-like"/>
    <property type="match status" value="1"/>
</dbReference>
<comment type="similarity">
    <text evidence="2 3">Belongs to the LOG family.</text>
</comment>
<dbReference type="InterPro" id="IPR031100">
    <property type="entry name" value="LOG_fam"/>
</dbReference>
<comment type="catalytic activity">
    <reaction evidence="1">
        <text>AMP + H2O = D-ribose 5-phosphate + adenine</text>
        <dbReference type="Rhea" id="RHEA:20129"/>
        <dbReference type="ChEBI" id="CHEBI:15377"/>
        <dbReference type="ChEBI" id="CHEBI:16708"/>
        <dbReference type="ChEBI" id="CHEBI:78346"/>
        <dbReference type="ChEBI" id="CHEBI:456215"/>
        <dbReference type="EC" id="3.2.2.4"/>
    </reaction>
</comment>
<organism evidence="4 5">
    <name type="scientific">Dokdonia genika</name>
    <dbReference type="NCBI Taxonomy" id="308113"/>
    <lineage>
        <taxon>Bacteria</taxon>
        <taxon>Pseudomonadati</taxon>
        <taxon>Bacteroidota</taxon>
        <taxon>Flavobacteriia</taxon>
        <taxon>Flavobacteriales</taxon>
        <taxon>Flavobacteriaceae</taxon>
        <taxon>Dokdonia</taxon>
    </lineage>
</organism>
<evidence type="ECO:0000313" key="4">
    <source>
        <dbReference type="EMBL" id="MFC4689759.1"/>
    </source>
</evidence>
<accession>A0ABV9L6L1</accession>
<dbReference type="EC" id="3.2.2.n1" evidence="3"/>
<dbReference type="Pfam" id="PF03641">
    <property type="entry name" value="Lysine_decarbox"/>
    <property type="match status" value="1"/>
</dbReference>
<dbReference type="RefSeq" id="WP_375251923.1">
    <property type="nucleotide sequence ID" value="NZ_JBHSHB010000008.1"/>
</dbReference>
<reference evidence="5" key="1">
    <citation type="journal article" date="2019" name="Int. J. Syst. Evol. Microbiol.">
        <title>The Global Catalogue of Microorganisms (GCM) 10K type strain sequencing project: providing services to taxonomists for standard genome sequencing and annotation.</title>
        <authorList>
            <consortium name="The Broad Institute Genomics Platform"/>
            <consortium name="The Broad Institute Genome Sequencing Center for Infectious Disease"/>
            <person name="Wu L."/>
            <person name="Ma J."/>
        </authorList>
    </citation>
    <scope>NUCLEOTIDE SEQUENCE [LARGE SCALE GENOMIC DNA]</scope>
    <source>
        <strain evidence="5">CGMCC 4.7427</strain>
    </source>
</reference>
<dbReference type="PANTHER" id="PTHR31223:SF70">
    <property type="entry name" value="LOG FAMILY PROTEIN YJL055W"/>
    <property type="match status" value="1"/>
</dbReference>
<dbReference type="NCBIfam" id="TIGR00730">
    <property type="entry name" value="Rossman fold protein, TIGR00730 family"/>
    <property type="match status" value="1"/>
</dbReference>
<name>A0ABV9L6L1_9FLAO</name>
<gene>
    <name evidence="4" type="ORF">ACFO5T_04880</name>
</gene>
<protein>
    <recommendedName>
        <fullName evidence="3">Cytokinin riboside 5'-monophosphate phosphoribohydrolase</fullName>
        <ecNumber evidence="3">3.2.2.n1</ecNumber>
    </recommendedName>
</protein>
<evidence type="ECO:0000256" key="3">
    <source>
        <dbReference type="RuleBase" id="RU363015"/>
    </source>
</evidence>
<dbReference type="Proteomes" id="UP001595878">
    <property type="component" value="Unassembled WGS sequence"/>
</dbReference>
<comment type="caution">
    <text evidence="4">The sequence shown here is derived from an EMBL/GenBank/DDBJ whole genome shotgun (WGS) entry which is preliminary data.</text>
</comment>
<evidence type="ECO:0000313" key="5">
    <source>
        <dbReference type="Proteomes" id="UP001595878"/>
    </source>
</evidence>
<evidence type="ECO:0000256" key="2">
    <source>
        <dbReference type="ARBA" id="ARBA00006763"/>
    </source>
</evidence>
<dbReference type="PANTHER" id="PTHR31223">
    <property type="entry name" value="LOG FAMILY PROTEIN YJL055W"/>
    <property type="match status" value="1"/>
</dbReference>
<sequence>MKLASICVYCGSSAGTDPEIINQARLLGATLAKKDMTLVYGAAKIGVMGAVAQGALDANGKVIGVIPAFLQIKEVVHTGLTELIVNETMHERKMKLQELSDGFITLPGGFGTMEELFEVLTWSQLALHKKPVGMLNVNGFYDDLLSALKNMVDKGFLKQENYDILLVDTTIDGLLDQMENFEPMAMPKWLKSSLEAKK</sequence>
<proteinExistence type="inferred from homology"/>
<keyword evidence="5" id="KW-1185">Reference proteome</keyword>
<evidence type="ECO:0000256" key="1">
    <source>
        <dbReference type="ARBA" id="ARBA00000274"/>
    </source>
</evidence>
<keyword evidence="3" id="KW-0378">Hydrolase</keyword>
<keyword evidence="3" id="KW-0203">Cytokinin biosynthesis</keyword>
<dbReference type="EMBL" id="JBHSHB010000008">
    <property type="protein sequence ID" value="MFC4689759.1"/>
    <property type="molecule type" value="Genomic_DNA"/>
</dbReference>